<dbReference type="EMBL" id="CP075864">
    <property type="protein sequence ID" value="QYS92687.1"/>
    <property type="molecule type" value="Genomic_DNA"/>
</dbReference>
<dbReference type="Proteomes" id="UP000826661">
    <property type="component" value="Chromosome I"/>
</dbReference>
<evidence type="ECO:0008006" key="3">
    <source>
        <dbReference type="Google" id="ProtNLM"/>
    </source>
</evidence>
<dbReference type="PANTHER" id="PTHR48100:SF1">
    <property type="entry name" value="HISTIDINE PHOSPHATASE FAMILY PROTEIN-RELATED"/>
    <property type="match status" value="1"/>
</dbReference>
<dbReference type="SMART" id="SM00855">
    <property type="entry name" value="PGAM"/>
    <property type="match status" value="1"/>
</dbReference>
<sequence>MCIDFSIFSIPRFLATFCLGLAIVISLLSSEGWNGENGAENRPEMSNHSLNYSALPGYFEHDEQPEGPQFRATTLPGFGLINRHYDTDGASTHKQTQWERFMGFLNHLNKEASDRTRYKLIFLIRHGQGFHNVKEAHVGRADWEAKWALLDGDDEMTWADAKLTEAGKSQALEIKATLERDIREMKVPLPGKCYTSPLTRCLETTRLAFSGREWPTDQPFRPMIKEALRERLGKHTCDRRSTRSWIESNYPEFEIESGFTEQDELWQSDYRETLDEHVVRVRQLLDDIFNNDKNTVISFTAHSGSIRALYALTGHKEVWVAPGAMAPLLVVATPQ</sequence>
<dbReference type="AlphaFoldDB" id="A0A8G0P9V8"/>
<dbReference type="GO" id="GO:0016791">
    <property type="term" value="F:phosphatase activity"/>
    <property type="evidence" value="ECO:0007669"/>
    <property type="project" value="TreeGrafter"/>
</dbReference>
<dbReference type="InterPro" id="IPR050275">
    <property type="entry name" value="PGM_Phosphatase"/>
</dbReference>
<name>A0A8G0P9V8_9HYPO</name>
<accession>A0A8G0P9V8</accession>
<organism evidence="1 2">
    <name type="scientific">Trichoderma simmonsii</name>
    <dbReference type="NCBI Taxonomy" id="1491479"/>
    <lineage>
        <taxon>Eukaryota</taxon>
        <taxon>Fungi</taxon>
        <taxon>Dikarya</taxon>
        <taxon>Ascomycota</taxon>
        <taxon>Pezizomycotina</taxon>
        <taxon>Sordariomycetes</taxon>
        <taxon>Hypocreomycetidae</taxon>
        <taxon>Hypocreales</taxon>
        <taxon>Hypocreaceae</taxon>
        <taxon>Trichoderma</taxon>
    </lineage>
</organism>
<dbReference type="CDD" id="cd07067">
    <property type="entry name" value="HP_PGM_like"/>
    <property type="match status" value="1"/>
</dbReference>
<gene>
    <name evidence="1" type="ORF">H0G86_000093</name>
</gene>
<dbReference type="SUPFAM" id="SSF53254">
    <property type="entry name" value="Phosphoglycerate mutase-like"/>
    <property type="match status" value="1"/>
</dbReference>
<dbReference type="PANTHER" id="PTHR48100">
    <property type="entry name" value="BROAD-SPECIFICITY PHOSPHATASE YOR283W-RELATED"/>
    <property type="match status" value="1"/>
</dbReference>
<dbReference type="InterPro" id="IPR029033">
    <property type="entry name" value="His_PPase_superfam"/>
</dbReference>
<dbReference type="Gene3D" id="3.40.50.1240">
    <property type="entry name" value="Phosphoglycerate mutase-like"/>
    <property type="match status" value="1"/>
</dbReference>
<dbReference type="Pfam" id="PF00300">
    <property type="entry name" value="His_Phos_1"/>
    <property type="match status" value="1"/>
</dbReference>
<keyword evidence="2" id="KW-1185">Reference proteome</keyword>
<evidence type="ECO:0000313" key="2">
    <source>
        <dbReference type="Proteomes" id="UP000826661"/>
    </source>
</evidence>
<dbReference type="GO" id="GO:0005737">
    <property type="term" value="C:cytoplasm"/>
    <property type="evidence" value="ECO:0007669"/>
    <property type="project" value="TreeGrafter"/>
</dbReference>
<dbReference type="InterPro" id="IPR013078">
    <property type="entry name" value="His_Pase_superF_clade-1"/>
</dbReference>
<evidence type="ECO:0000313" key="1">
    <source>
        <dbReference type="EMBL" id="QYS92687.1"/>
    </source>
</evidence>
<protein>
    <recommendedName>
        <fullName evidence="3">Phosphoglycerate mutase</fullName>
    </recommendedName>
</protein>
<reference evidence="1 2" key="1">
    <citation type="journal article" date="2021" name="BMC Genomics">
        <title>Telomere-to-telomere genome assembly of asparaginase-producing Trichoderma simmonsii.</title>
        <authorList>
            <person name="Chung D."/>
            <person name="Kwon Y.M."/>
            <person name="Yang Y."/>
        </authorList>
    </citation>
    <scope>NUCLEOTIDE SEQUENCE [LARGE SCALE GENOMIC DNA]</scope>
    <source>
        <strain evidence="1 2">GH-Sj1</strain>
    </source>
</reference>
<proteinExistence type="predicted"/>